<dbReference type="NCBIfam" id="TIGR00254">
    <property type="entry name" value="GGDEF"/>
    <property type="match status" value="1"/>
</dbReference>
<organism evidence="4 5">
    <name type="scientific">Nitrincola lacisaponensis</name>
    <dbReference type="NCBI Taxonomy" id="267850"/>
    <lineage>
        <taxon>Bacteria</taxon>
        <taxon>Pseudomonadati</taxon>
        <taxon>Pseudomonadota</taxon>
        <taxon>Gammaproteobacteria</taxon>
        <taxon>Oceanospirillales</taxon>
        <taxon>Oceanospirillaceae</taxon>
        <taxon>Nitrincola</taxon>
    </lineage>
</organism>
<dbReference type="PATRIC" id="fig|267850.7.peg.1972"/>
<dbReference type="CDD" id="cd01949">
    <property type="entry name" value="GGDEF"/>
    <property type="match status" value="1"/>
</dbReference>
<feature type="transmembrane region" description="Helical" evidence="2">
    <location>
        <begin position="65"/>
        <end position="89"/>
    </location>
</feature>
<evidence type="ECO:0000313" key="4">
    <source>
        <dbReference type="EMBL" id="KDE39549.1"/>
    </source>
</evidence>
<gene>
    <name evidence="4" type="ORF">ADINL_2003</name>
</gene>
<evidence type="ECO:0000259" key="3">
    <source>
        <dbReference type="PROSITE" id="PS50887"/>
    </source>
</evidence>
<dbReference type="InterPro" id="IPR043128">
    <property type="entry name" value="Rev_trsase/Diguanyl_cyclase"/>
</dbReference>
<proteinExistence type="predicted"/>
<dbReference type="GO" id="GO:0043709">
    <property type="term" value="P:cell adhesion involved in single-species biofilm formation"/>
    <property type="evidence" value="ECO:0007669"/>
    <property type="project" value="TreeGrafter"/>
</dbReference>
<dbReference type="Proteomes" id="UP000027318">
    <property type="component" value="Unassembled WGS sequence"/>
</dbReference>
<feature type="domain" description="GGDEF" evidence="3">
    <location>
        <begin position="348"/>
        <end position="483"/>
    </location>
</feature>
<accession>A0A063Y1K2</accession>
<dbReference type="InterPro" id="IPR050469">
    <property type="entry name" value="Diguanylate_Cyclase"/>
</dbReference>
<name>A0A063Y1K2_9GAMM</name>
<dbReference type="Pfam" id="PF05230">
    <property type="entry name" value="MASE2"/>
    <property type="match status" value="1"/>
</dbReference>
<dbReference type="InterPro" id="IPR000160">
    <property type="entry name" value="GGDEF_dom"/>
</dbReference>
<sequence length="483" mass="54908">MPRVFGFVAIFVAISWLTYVRDWSAWIYFSAAVYFLLYPHGVYWFDRLRESRKGVEIPAMMFDAFMLALWTVVIEFSGWVSFTFLAAVILNNTMTGGLSQFIRAACCYGAGLLVGALLFGTHWSPEAPLGIEVMTMIALLVYIFLVARVLSIQNRRLFCTKTDAEKKNVIFLTMLKLTDLGDQSETLERLIDEALKVLQGLYPNQSFGFVLKDPEVSALHFAAYTQDLDEEQRDRLQCQLSRVSEYLPKGHFVNITDQGNDSYVFPLKQRFDRFQGLLLIHGQKLPEDERQSMKLLLKQLSTTIANKLLSLELKSAAERDALTGIYNRGRLEQEIAKAQLRLRDNVNAHFSVILIDLIGLKQINDQYGHIAGDQLICSAADALRAICREDDRLFRFGGDEFVILCMDETGQGARALMQRIHDNVKGRVVSLPTDQGDTLAVPVELSVGLACSDQVPPDEVLKCADERMYEDKKHWYAEHDRYR</sequence>
<keyword evidence="2" id="KW-0472">Membrane</keyword>
<comment type="caution">
    <text evidence="4">The sequence shown here is derived from an EMBL/GenBank/DDBJ whole genome shotgun (WGS) entry which is preliminary data.</text>
</comment>
<dbReference type="PROSITE" id="PS50887">
    <property type="entry name" value="GGDEF"/>
    <property type="match status" value="1"/>
</dbReference>
<dbReference type="PANTHER" id="PTHR45138:SF6">
    <property type="entry name" value="DIGUANYLATE CYCLASE DGCN"/>
    <property type="match status" value="1"/>
</dbReference>
<evidence type="ECO:0000256" key="2">
    <source>
        <dbReference type="SAM" id="Phobius"/>
    </source>
</evidence>
<evidence type="ECO:0000313" key="5">
    <source>
        <dbReference type="Proteomes" id="UP000027318"/>
    </source>
</evidence>
<dbReference type="GO" id="GO:0005886">
    <property type="term" value="C:plasma membrane"/>
    <property type="evidence" value="ECO:0007669"/>
    <property type="project" value="TreeGrafter"/>
</dbReference>
<dbReference type="Pfam" id="PF00990">
    <property type="entry name" value="GGDEF"/>
    <property type="match status" value="1"/>
</dbReference>
<dbReference type="EMBL" id="JMSZ01000030">
    <property type="protein sequence ID" value="KDE39549.1"/>
    <property type="molecule type" value="Genomic_DNA"/>
</dbReference>
<dbReference type="PANTHER" id="PTHR45138">
    <property type="entry name" value="REGULATORY COMPONENTS OF SENSORY TRANSDUCTION SYSTEM"/>
    <property type="match status" value="1"/>
</dbReference>
<dbReference type="GO" id="GO:1902201">
    <property type="term" value="P:negative regulation of bacterial-type flagellum-dependent cell motility"/>
    <property type="evidence" value="ECO:0007669"/>
    <property type="project" value="TreeGrafter"/>
</dbReference>
<dbReference type="STRING" id="267850.ADINL_2003"/>
<dbReference type="Gene3D" id="3.30.70.270">
    <property type="match status" value="1"/>
</dbReference>
<dbReference type="SMART" id="SM00267">
    <property type="entry name" value="GGDEF"/>
    <property type="match status" value="1"/>
</dbReference>
<protein>
    <recommendedName>
        <fullName evidence="1">diguanylate cyclase</fullName>
        <ecNumber evidence="1">2.7.7.65</ecNumber>
    </recommendedName>
</protein>
<evidence type="ECO:0000256" key="1">
    <source>
        <dbReference type="ARBA" id="ARBA00012528"/>
    </source>
</evidence>
<dbReference type="GO" id="GO:0052621">
    <property type="term" value="F:diguanylate cyclase activity"/>
    <property type="evidence" value="ECO:0007669"/>
    <property type="project" value="UniProtKB-EC"/>
</dbReference>
<dbReference type="EC" id="2.7.7.65" evidence="1"/>
<feature type="transmembrane region" description="Helical" evidence="2">
    <location>
        <begin position="101"/>
        <end position="119"/>
    </location>
</feature>
<keyword evidence="5" id="KW-1185">Reference proteome</keyword>
<feature type="transmembrane region" description="Helical" evidence="2">
    <location>
        <begin position="25"/>
        <end position="45"/>
    </location>
</feature>
<dbReference type="InterPro" id="IPR007894">
    <property type="entry name" value="MASE2"/>
</dbReference>
<keyword evidence="2" id="KW-1133">Transmembrane helix</keyword>
<reference evidence="4 5" key="1">
    <citation type="journal article" date="2005" name="Int. J. Syst. Evol. Microbiol.">
        <title>Nitrincola lacisaponensis gen. nov., sp. nov., a novel alkaliphilic bacterium isolated from an alkaline, saline lake.</title>
        <authorList>
            <person name="Dimitriu P.A."/>
            <person name="Shukla S.K."/>
            <person name="Conradt J."/>
            <person name="Marquez M.C."/>
            <person name="Ventosa A."/>
            <person name="Maglia A."/>
            <person name="Peyton B.M."/>
            <person name="Pinkart H.C."/>
            <person name="Mormile M.R."/>
        </authorList>
    </citation>
    <scope>NUCLEOTIDE SEQUENCE [LARGE SCALE GENOMIC DNA]</scope>
    <source>
        <strain evidence="4 5">4CA</strain>
    </source>
</reference>
<feature type="transmembrane region" description="Helical" evidence="2">
    <location>
        <begin position="131"/>
        <end position="150"/>
    </location>
</feature>
<dbReference type="InterPro" id="IPR029787">
    <property type="entry name" value="Nucleotide_cyclase"/>
</dbReference>
<dbReference type="SUPFAM" id="SSF55073">
    <property type="entry name" value="Nucleotide cyclase"/>
    <property type="match status" value="1"/>
</dbReference>
<dbReference type="AlphaFoldDB" id="A0A063Y1K2"/>
<keyword evidence="2" id="KW-0812">Transmembrane</keyword>